<dbReference type="Proteomes" id="UP001056012">
    <property type="component" value="Chromosome 6"/>
</dbReference>
<dbReference type="Gene3D" id="2.60.120.260">
    <property type="entry name" value="Galactose-binding domain-like"/>
    <property type="match status" value="1"/>
</dbReference>
<gene>
    <name evidence="4" type="ORF">yc1106_07689</name>
</gene>
<dbReference type="InterPro" id="IPR029058">
    <property type="entry name" value="AB_hydrolase_fold"/>
</dbReference>
<dbReference type="Gene3D" id="3.40.50.1820">
    <property type="entry name" value="alpha/beta hydrolase"/>
    <property type="match status" value="1"/>
</dbReference>
<dbReference type="PANTHER" id="PTHR43056">
    <property type="entry name" value="PEPTIDASE S9 PROLYL OLIGOPEPTIDASE"/>
    <property type="match status" value="1"/>
</dbReference>
<dbReference type="EMBL" id="CP089279">
    <property type="protein sequence ID" value="USP80415.1"/>
    <property type="molecule type" value="Genomic_DNA"/>
</dbReference>
<protein>
    <submittedName>
        <fullName evidence="4">CocE/NonD hydrolase</fullName>
    </submittedName>
</protein>
<dbReference type="PANTHER" id="PTHR43056:SF10">
    <property type="entry name" value="COCE_NOND FAMILY, PUTATIVE (AFU_ORTHOLOGUE AFUA_7G00600)-RELATED"/>
    <property type="match status" value="1"/>
</dbReference>
<keyword evidence="1 4" id="KW-0378">Hydrolase</keyword>
<dbReference type="InterPro" id="IPR013736">
    <property type="entry name" value="Xaa-Pro_dipept_C"/>
</dbReference>
<reference evidence="4" key="1">
    <citation type="submission" date="2021-12" db="EMBL/GenBank/DDBJ databases">
        <title>Curvularia clavata genome.</title>
        <authorList>
            <person name="Cao Y."/>
        </authorList>
    </citation>
    <scope>NUCLEOTIDE SEQUENCE</scope>
    <source>
        <strain evidence="4">Yc1106</strain>
    </source>
</reference>
<dbReference type="InterPro" id="IPR000383">
    <property type="entry name" value="Xaa-Pro-like_dom"/>
</dbReference>
<dbReference type="Pfam" id="PF02129">
    <property type="entry name" value="Peptidase_S15"/>
    <property type="match status" value="1"/>
</dbReference>
<dbReference type="InterPro" id="IPR005674">
    <property type="entry name" value="CocE/Ser_esterase"/>
</dbReference>
<evidence type="ECO:0000313" key="5">
    <source>
        <dbReference type="Proteomes" id="UP001056012"/>
    </source>
</evidence>
<feature type="domain" description="Xaa-Pro dipeptidyl-peptidase C-terminal" evidence="3">
    <location>
        <begin position="259"/>
        <end position="458"/>
    </location>
</feature>
<proteinExistence type="predicted"/>
<evidence type="ECO:0000256" key="1">
    <source>
        <dbReference type="ARBA" id="ARBA00022801"/>
    </source>
</evidence>
<dbReference type="NCBIfam" id="TIGR00976">
    <property type="entry name" value="CocE_NonD"/>
    <property type="match status" value="1"/>
</dbReference>
<organism evidence="4 5">
    <name type="scientific">Curvularia clavata</name>
    <dbReference type="NCBI Taxonomy" id="95742"/>
    <lineage>
        <taxon>Eukaryota</taxon>
        <taxon>Fungi</taxon>
        <taxon>Dikarya</taxon>
        <taxon>Ascomycota</taxon>
        <taxon>Pezizomycotina</taxon>
        <taxon>Dothideomycetes</taxon>
        <taxon>Pleosporomycetidae</taxon>
        <taxon>Pleosporales</taxon>
        <taxon>Pleosporineae</taxon>
        <taxon>Pleosporaceae</taxon>
        <taxon>Curvularia</taxon>
    </lineage>
</organism>
<dbReference type="SUPFAM" id="SSF53474">
    <property type="entry name" value="alpha/beta-Hydrolases"/>
    <property type="match status" value="1"/>
</dbReference>
<dbReference type="SUPFAM" id="SSF49785">
    <property type="entry name" value="Galactose-binding domain-like"/>
    <property type="match status" value="1"/>
</dbReference>
<name>A0A9Q8ZDV7_CURCL</name>
<sequence>MSSIQVIYTDASPNFANIWTEFGHERRVLEKGWVRETGRRPLPVSMIWEKDVSIKLRDVITLYGDVFRPMDSDDKPVPAILPWSPYGKTGTGNQTLDMMPWRVGIPKDMTSGLEKFEAPDPAEWIQRGYAIVNVDARGAFHSEGDIQHWNTQEGRDGYDTIEWIAEQKWCNGSVGLAGNSWLGVTQWLIAAEQPPHLKAIAPWEGLSDLFKQSLCRGGIPNLPFWDFVGYVIARRKNGTTITNPRMLMISSSFWTGTSRTSGDVQYNAELRPGPGAKFVYKFSKYTELCGFSKAHLFMSAPNHDDMDVFVVIRKLDKYGVSLEHFNIPIKDLPEGTEPDQIPKSNIFRYVGPNGCLRASRRYREEEPGLTASQRALLSPAYVYHPLDREEKISPGQVVELEIGIWPGGMIFDSDESLSFEIKGFFAIRPEFENLLDMMENHNKGTQRVHCGGEYPSSLLVALSS</sequence>
<dbReference type="Pfam" id="PF08530">
    <property type="entry name" value="PepX_C"/>
    <property type="match status" value="1"/>
</dbReference>
<dbReference type="InterPro" id="IPR050585">
    <property type="entry name" value="Xaa-Pro_dipeptidyl-ppase/CocE"/>
</dbReference>
<feature type="domain" description="Xaa-Pro dipeptidyl-peptidase-like" evidence="2">
    <location>
        <begin position="60"/>
        <end position="224"/>
    </location>
</feature>
<dbReference type="OrthoDB" id="2578740at2759"/>
<dbReference type="VEuPathDB" id="FungiDB:yc1106_07689"/>
<evidence type="ECO:0000313" key="4">
    <source>
        <dbReference type="EMBL" id="USP80415.1"/>
    </source>
</evidence>
<dbReference type="InterPro" id="IPR008979">
    <property type="entry name" value="Galactose-bd-like_sf"/>
</dbReference>
<dbReference type="GO" id="GO:0008239">
    <property type="term" value="F:dipeptidyl-peptidase activity"/>
    <property type="evidence" value="ECO:0007669"/>
    <property type="project" value="InterPro"/>
</dbReference>
<accession>A0A9Q8ZDV7</accession>
<evidence type="ECO:0000259" key="2">
    <source>
        <dbReference type="Pfam" id="PF02129"/>
    </source>
</evidence>
<keyword evidence="5" id="KW-1185">Reference proteome</keyword>
<dbReference type="AlphaFoldDB" id="A0A9Q8ZDV7"/>
<evidence type="ECO:0000259" key="3">
    <source>
        <dbReference type="Pfam" id="PF08530"/>
    </source>
</evidence>